<evidence type="ECO:0000313" key="11">
    <source>
        <dbReference type="Proteomes" id="UP000245946"/>
    </source>
</evidence>
<name>A0A316Z939_9BASI</name>
<proteinExistence type="inferred from homology"/>
<gene>
    <name evidence="10" type="ORF">FA09DRAFT_24768</name>
</gene>
<feature type="region of interest" description="Disordered" evidence="8">
    <location>
        <begin position="1289"/>
        <end position="1364"/>
    </location>
</feature>
<evidence type="ECO:0000256" key="3">
    <source>
        <dbReference type="ARBA" id="ARBA00022490"/>
    </source>
</evidence>
<dbReference type="GO" id="GO:0008270">
    <property type="term" value="F:zinc ion binding"/>
    <property type="evidence" value="ECO:0007669"/>
    <property type="project" value="UniProtKB-KW"/>
</dbReference>
<accession>A0A316Z939</accession>
<feature type="region of interest" description="Disordered" evidence="8">
    <location>
        <begin position="889"/>
        <end position="919"/>
    </location>
</feature>
<evidence type="ECO:0000256" key="7">
    <source>
        <dbReference type="PROSITE-ProRule" id="PRU00134"/>
    </source>
</evidence>
<feature type="compositionally biased region" description="Low complexity" evidence="8">
    <location>
        <begin position="542"/>
        <end position="556"/>
    </location>
</feature>
<feature type="region of interest" description="Disordered" evidence="8">
    <location>
        <begin position="580"/>
        <end position="619"/>
    </location>
</feature>
<feature type="region of interest" description="Disordered" evidence="8">
    <location>
        <begin position="449"/>
        <end position="565"/>
    </location>
</feature>
<feature type="compositionally biased region" description="Low complexity" evidence="8">
    <location>
        <begin position="340"/>
        <end position="354"/>
    </location>
</feature>
<feature type="compositionally biased region" description="Low complexity" evidence="8">
    <location>
        <begin position="1327"/>
        <end position="1340"/>
    </location>
</feature>
<dbReference type="Proteomes" id="UP000245946">
    <property type="component" value="Unassembled WGS sequence"/>
</dbReference>
<dbReference type="GO" id="GO:0005737">
    <property type="term" value="C:cytoplasm"/>
    <property type="evidence" value="ECO:0007669"/>
    <property type="project" value="UniProtKB-SubCell"/>
</dbReference>
<feature type="compositionally biased region" description="Basic and acidic residues" evidence="8">
    <location>
        <begin position="1316"/>
        <end position="1326"/>
    </location>
</feature>
<dbReference type="Gene3D" id="6.10.140.2220">
    <property type="match status" value="1"/>
</dbReference>
<keyword evidence="4" id="KW-0479">Metal-binding</keyword>
<dbReference type="PANTHER" id="PTHR47442:SF1">
    <property type="entry name" value="MYND-TYPE ZINC FINGER PROTEIN MUB1"/>
    <property type="match status" value="1"/>
</dbReference>
<keyword evidence="11" id="KW-1185">Reference proteome</keyword>
<evidence type="ECO:0000256" key="2">
    <source>
        <dbReference type="ARBA" id="ARBA00010655"/>
    </source>
</evidence>
<dbReference type="EMBL" id="KZ819292">
    <property type="protein sequence ID" value="PWN98297.1"/>
    <property type="molecule type" value="Genomic_DNA"/>
</dbReference>
<dbReference type="SUPFAM" id="SSF144232">
    <property type="entry name" value="HIT/MYND zinc finger-like"/>
    <property type="match status" value="1"/>
</dbReference>
<evidence type="ECO:0000313" key="10">
    <source>
        <dbReference type="EMBL" id="PWN98297.1"/>
    </source>
</evidence>
<feature type="compositionally biased region" description="Low complexity" evidence="8">
    <location>
        <begin position="932"/>
        <end position="946"/>
    </location>
</feature>
<dbReference type="Pfam" id="PF01753">
    <property type="entry name" value="zf-MYND"/>
    <property type="match status" value="1"/>
</dbReference>
<feature type="compositionally biased region" description="Basic and acidic residues" evidence="8">
    <location>
        <begin position="526"/>
        <end position="540"/>
    </location>
</feature>
<organism evidence="10 11">
    <name type="scientific">Tilletiopsis washingtonensis</name>
    <dbReference type="NCBI Taxonomy" id="58919"/>
    <lineage>
        <taxon>Eukaryota</taxon>
        <taxon>Fungi</taxon>
        <taxon>Dikarya</taxon>
        <taxon>Basidiomycota</taxon>
        <taxon>Ustilaginomycotina</taxon>
        <taxon>Exobasidiomycetes</taxon>
        <taxon>Entylomatales</taxon>
        <taxon>Entylomatales incertae sedis</taxon>
        <taxon>Tilletiopsis</taxon>
    </lineage>
</organism>
<feature type="compositionally biased region" description="Low complexity" evidence="8">
    <location>
        <begin position="493"/>
        <end position="511"/>
    </location>
</feature>
<dbReference type="PROSITE" id="PS50865">
    <property type="entry name" value="ZF_MYND_2"/>
    <property type="match status" value="1"/>
</dbReference>
<feature type="compositionally biased region" description="Basic and acidic residues" evidence="8">
    <location>
        <begin position="143"/>
        <end position="180"/>
    </location>
</feature>
<dbReference type="InterPro" id="IPR051664">
    <property type="entry name" value="MYND-type_zinc_finger"/>
</dbReference>
<evidence type="ECO:0000256" key="4">
    <source>
        <dbReference type="ARBA" id="ARBA00022723"/>
    </source>
</evidence>
<keyword evidence="5 7" id="KW-0863">Zinc-finger</keyword>
<feature type="compositionally biased region" description="Low complexity" evidence="8">
    <location>
        <begin position="968"/>
        <end position="979"/>
    </location>
</feature>
<feature type="compositionally biased region" description="Polar residues" evidence="8">
    <location>
        <begin position="906"/>
        <end position="916"/>
    </location>
</feature>
<feature type="compositionally biased region" description="Low complexity" evidence="8">
    <location>
        <begin position="1058"/>
        <end position="1075"/>
    </location>
</feature>
<feature type="region of interest" description="Disordered" evidence="8">
    <location>
        <begin position="323"/>
        <end position="430"/>
    </location>
</feature>
<dbReference type="GO" id="GO:0007163">
    <property type="term" value="P:establishment or maintenance of cell polarity"/>
    <property type="evidence" value="ECO:0007669"/>
    <property type="project" value="TreeGrafter"/>
</dbReference>
<comment type="subcellular location">
    <subcellularLocation>
        <location evidence="1">Cytoplasm</location>
    </subcellularLocation>
</comment>
<dbReference type="PANTHER" id="PTHR47442">
    <property type="entry name" value="MYND-TYPE ZINC FINGER PROTEIN MUB1"/>
    <property type="match status" value="1"/>
</dbReference>
<feature type="region of interest" description="Disordered" evidence="8">
    <location>
        <begin position="232"/>
        <end position="285"/>
    </location>
</feature>
<evidence type="ECO:0000256" key="6">
    <source>
        <dbReference type="ARBA" id="ARBA00022833"/>
    </source>
</evidence>
<reference evidence="10 11" key="1">
    <citation type="journal article" date="2018" name="Mol. Biol. Evol.">
        <title>Broad Genomic Sampling Reveals a Smut Pathogenic Ancestry of the Fungal Clade Ustilaginomycotina.</title>
        <authorList>
            <person name="Kijpornyongpan T."/>
            <person name="Mondo S.J."/>
            <person name="Barry K."/>
            <person name="Sandor L."/>
            <person name="Lee J."/>
            <person name="Lipzen A."/>
            <person name="Pangilinan J."/>
            <person name="LaButti K."/>
            <person name="Hainaut M."/>
            <person name="Henrissat B."/>
            <person name="Grigoriev I.V."/>
            <person name="Spatafora J.W."/>
            <person name="Aime M.C."/>
        </authorList>
    </citation>
    <scope>NUCLEOTIDE SEQUENCE [LARGE SCALE GENOMIC DNA]</scope>
    <source>
        <strain evidence="10 11">MCA 4186</strain>
    </source>
</reference>
<comment type="similarity">
    <text evidence="2">Belongs to the MUB1/samB family.</text>
</comment>
<evidence type="ECO:0000256" key="8">
    <source>
        <dbReference type="SAM" id="MobiDB-lite"/>
    </source>
</evidence>
<feature type="compositionally biased region" description="Basic residues" evidence="8">
    <location>
        <begin position="512"/>
        <end position="522"/>
    </location>
</feature>
<dbReference type="RefSeq" id="XP_025598576.1">
    <property type="nucleotide sequence ID" value="XM_025739674.1"/>
</dbReference>
<feature type="compositionally biased region" description="Polar residues" evidence="8">
    <location>
        <begin position="460"/>
        <end position="485"/>
    </location>
</feature>
<feature type="region of interest" description="Disordered" evidence="8">
    <location>
        <begin position="143"/>
        <end position="182"/>
    </location>
</feature>
<protein>
    <recommendedName>
        <fullName evidence="9">MYND-type domain-containing protein</fullName>
    </recommendedName>
</protein>
<dbReference type="GO" id="GO:0006511">
    <property type="term" value="P:ubiquitin-dependent protein catabolic process"/>
    <property type="evidence" value="ECO:0007669"/>
    <property type="project" value="TreeGrafter"/>
</dbReference>
<keyword evidence="6" id="KW-0862">Zinc</keyword>
<feature type="compositionally biased region" description="Polar residues" evidence="8">
    <location>
        <begin position="365"/>
        <end position="378"/>
    </location>
</feature>
<dbReference type="GO" id="GO:1990304">
    <property type="term" value="C:MUB1-RAD6-UBR2 ubiquitin ligase complex"/>
    <property type="evidence" value="ECO:0007669"/>
    <property type="project" value="TreeGrafter"/>
</dbReference>
<evidence type="ECO:0000256" key="5">
    <source>
        <dbReference type="ARBA" id="ARBA00022771"/>
    </source>
</evidence>
<feature type="region of interest" description="Disordered" evidence="8">
    <location>
        <begin position="932"/>
        <end position="1114"/>
    </location>
</feature>
<evidence type="ECO:0000256" key="1">
    <source>
        <dbReference type="ARBA" id="ARBA00004496"/>
    </source>
</evidence>
<dbReference type="OrthoDB" id="5594178at2759"/>
<feature type="region of interest" description="Disordered" evidence="8">
    <location>
        <begin position="636"/>
        <end position="673"/>
    </location>
</feature>
<dbReference type="GeneID" id="37267220"/>
<evidence type="ECO:0000259" key="9">
    <source>
        <dbReference type="PROSITE" id="PS50865"/>
    </source>
</evidence>
<sequence length="1397" mass="151221">MRESNFSNAAQNKACVTVSATLYDRRAIDCTATLPLINSLNHLAYLTSTSPRIREMVTVDGGLERLIRILRQVPKAPSAAAARAGAGSKELQACWKWSLAFQCVINIGVRGSESVRTRVVEAGMVPITVRVLENYLRAMDMAREERKRDAHQSRSRTERRSVEGQHAEAYARAEGDEARRLSTRRGALRDGAAAALFASMAVGERGAEANAAPALGDGAAPAQQLRYVQPVASPVPASLRQRRSSTRETAPSTDDSYPDLGSGDSSSMPMEVETRPTTPAEGDEVLGAGEASYMRAGSSDRRHEGASATGMPVAVPMPILSDMPSGPMDSDDAESLHVDVSPSTSASSTMPASVESIEGAAQRTAPMSRSGTLTNVSSVEDFAAASGSGSEGADETDPFGDEDDSEMDAAEASSAAAMEEIEERQTPRPIRRALAPLTEAELHTIATPRWHAPTHESIPVQRQETVTPAQVRSSRGTSAITPRNLQQHHEHQQQLQMHAAHQHPHAAQPQQPHHHHHHHHQSAAHAETREQRHERHERQRQQARAAAAQAAAAAAQMDPTVTPEEQRQLEARRAYYQAQLMHQQQRHALAQQQQQRQSQPAPDAAAQQALEAQRQRREQRAMLAGDVPMQTREVETHSPVQHRHRHRAADPEAPLTARPSPRPANVHSHRGSGLLTGRGIAEGEMIYREEEVLLSLQLLAYLSKYGHVRALMHNPELSGRPEPGSVEELTSLFGLRSGPVEPPQVESWSPDMPVRANVFAITERYTIRSSRSSVNQATHGKLAAEIQYWAGVIMRNACRKDELRGGVRQCANMQCGKWETYPREFAKCRRCRKCKYCSKQCQSKGWQAGHRFWCSSRMEEAEAARQRSGPSGAPTAGTGVDADVSLEEPADEAAGGARTPPDAEATTGNDTPNDGNMPQDAEQAAVLAQAAAQLRTHGARPAQPDAQRQRTRRQAAPAPDPRQQAEELQTQRPPRLQQRVRMERPNSSEQGRFHPVAPPDSSDMPASVAAVGLGVAPRGPRPSAIPVHVAELSRPVSRASSGETSDQSDEEMERAARRLPNALGAAAARGSPLAAQRYEEEEDAQLSAHAPGRGPPRAQPRTDLAGRPLPPPAIAQHDVGAVEQDLLALGGRFTPGLGDAAEQAVFGRGDFDQMIWRGHTPGPAERDDASDAATDQEMLPPTASAPAPLRAPLARQAQRFVSLASGAGASNNAHEHVVPTAPRIASGAFGASSSGLGFATPSRSLVYAGLEQRRVPSHLVTGRAPRSASGLATAPAHAQSFLGQSRLAHGAVHMSASQTASPTGHAESPQLQQLEQPHDREERMRQEAQWQQWAQQQQQQVMPHSQATPVATPATLANEPQQAAEPELARYQYMVPGEHELLRAQLARQHADMEYEN</sequence>
<dbReference type="InterPro" id="IPR002893">
    <property type="entry name" value="Znf_MYND"/>
</dbReference>
<feature type="compositionally biased region" description="Acidic residues" evidence="8">
    <location>
        <begin position="392"/>
        <end position="409"/>
    </location>
</feature>
<feature type="region of interest" description="Disordered" evidence="8">
    <location>
        <begin position="1157"/>
        <end position="1187"/>
    </location>
</feature>
<keyword evidence="3" id="KW-0963">Cytoplasm</keyword>
<feature type="domain" description="MYND-type" evidence="9">
    <location>
        <begin position="812"/>
        <end position="854"/>
    </location>
</feature>
<feature type="compositionally biased region" description="Low complexity" evidence="8">
    <location>
        <begin position="580"/>
        <end position="612"/>
    </location>
</feature>